<reference evidence="1 2" key="1">
    <citation type="journal article" date="2024" name="BMC Genomics">
        <title>De novo assembly and annotation of Popillia japonica's genome with initial clues to its potential as an invasive pest.</title>
        <authorList>
            <person name="Cucini C."/>
            <person name="Boschi S."/>
            <person name="Funari R."/>
            <person name="Cardaioli E."/>
            <person name="Iannotti N."/>
            <person name="Marturano G."/>
            <person name="Paoli F."/>
            <person name="Bruttini M."/>
            <person name="Carapelli A."/>
            <person name="Frati F."/>
            <person name="Nardi F."/>
        </authorList>
    </citation>
    <scope>NUCLEOTIDE SEQUENCE [LARGE SCALE GENOMIC DNA]</scope>
    <source>
        <strain evidence="1">DMR45628</strain>
    </source>
</reference>
<name>A0AAW1IZZ5_POPJA</name>
<keyword evidence="2" id="KW-1185">Reference proteome</keyword>
<evidence type="ECO:0000313" key="2">
    <source>
        <dbReference type="Proteomes" id="UP001458880"/>
    </source>
</evidence>
<dbReference type="EMBL" id="JASPKY010000472">
    <property type="protein sequence ID" value="KAK9695721.1"/>
    <property type="molecule type" value="Genomic_DNA"/>
</dbReference>
<comment type="caution">
    <text evidence="1">The sequence shown here is derived from an EMBL/GenBank/DDBJ whole genome shotgun (WGS) entry which is preliminary data.</text>
</comment>
<sequence length="595" mass="68248">MNYLSPLNNIQRTRLPFGVPLEDIFRYNDLHPSLKVLFTKTYHDITLNRYPIEAVLSKLQGTLAERLLFKEIIVSCKPMPAAVSPGILLWILRHFLGLLPLPLLPDYANGQYFSWKRLAQLCKRSFMKYVVVEVNNRLLICKLAEELSRLPPAHLLLFTVMLNFIRALSREQHGNCTRNFNRLAAYYLVKYFSSSIFLRPYNPGRVSKLDRYYFPLLLYLVLKWPAVKRQLEIDSKNLFNSRKSFPDQLMSAKGCCYLQSSREVLKIKDSYAQTDNCAAHQDSPEVDFKENSVDSMSHVSNLDDDYLETASQITIVEQCNFLRDTGCQTEDLQKRQNIETYIFKNDIRCCCKYGTNYQSSLNESEPLNKQCQTICSESSVKTDVSTVMDRILLSKQTQCDLNRLTSTRRSLFRKDVSTTTENLPYCDCIDSHKSLRDTLQRTGSTLNLIGSFEEAKSLEDEEYTDVLGRIAKIGWTYTPPRSTGQTSPLVSPSTMSKTALKDENYTICYDNDKELSNKELKEHCSSHESLKSKGSFGDTTSTKSKKSFSVANIKSKLDFLKIFTGKKGKLKGTCSFEEISNIKYKKMNSVRSTMF</sequence>
<accession>A0AAW1IZZ5</accession>
<dbReference type="AlphaFoldDB" id="A0AAW1IZZ5"/>
<gene>
    <name evidence="1" type="ORF">QE152_g32383</name>
</gene>
<proteinExistence type="predicted"/>
<evidence type="ECO:0008006" key="3">
    <source>
        <dbReference type="Google" id="ProtNLM"/>
    </source>
</evidence>
<evidence type="ECO:0000313" key="1">
    <source>
        <dbReference type="EMBL" id="KAK9695721.1"/>
    </source>
</evidence>
<organism evidence="1 2">
    <name type="scientific">Popillia japonica</name>
    <name type="common">Japanese beetle</name>
    <dbReference type="NCBI Taxonomy" id="7064"/>
    <lineage>
        <taxon>Eukaryota</taxon>
        <taxon>Metazoa</taxon>
        <taxon>Ecdysozoa</taxon>
        <taxon>Arthropoda</taxon>
        <taxon>Hexapoda</taxon>
        <taxon>Insecta</taxon>
        <taxon>Pterygota</taxon>
        <taxon>Neoptera</taxon>
        <taxon>Endopterygota</taxon>
        <taxon>Coleoptera</taxon>
        <taxon>Polyphaga</taxon>
        <taxon>Scarabaeiformia</taxon>
        <taxon>Scarabaeidae</taxon>
        <taxon>Rutelinae</taxon>
        <taxon>Popillia</taxon>
    </lineage>
</organism>
<dbReference type="Proteomes" id="UP001458880">
    <property type="component" value="Unassembled WGS sequence"/>
</dbReference>
<protein>
    <recommendedName>
        <fullName evidence="3">Rho-GAP domain-containing protein</fullName>
    </recommendedName>
</protein>